<sequence length="690" mass="78149">MEQPTQIWVLGFGITLILLAYLYYIAIVSVVHVEPYPRQSDGASTSHVLALRAMKRLYHRLHHPEEFAHVRPLARQCLDSLLAQTNRLAGQHWDQNRSHKVKSSIYCLREFSRKDLQSFLEATNTEIQDEWERYIDARKAGHPRELFQTADEASRWIEQISPVKLVDGAWLGHLRLNHMPFSLHSVLKDLWQILSEELGDGDLAKNHVHVFKELLRSVDSKLPDADHEDFISSKNSTDDLSIWNSALAQLTVSLFPEDHIPEILGFNLHFELVTLETLKATKELKEVGLDPSYFLLHVCIDNTDSGHSAIAFRAVCNFMEHIRETEGLAAAGRYWERIQNGFCLSQFSTKLDVPIDTFSPDDREVGIVSLLTSKVRASRKVHCNSPARIKGQLIGKWLDSEKWDCPNWRVDFLEAFTHAEQWICPGDSSHSGFIQLISPGGKMFGSFTSDEREVLKEWIDKLSPHDVAKRESVRNEPKWLFSRRRHLEIDVALSEKTCLTDNIVFERAIPLWFAACCLLEGFVAIPIKAAAQLSLSVLKVLRVQKGFQDGLGHDISSTNAAAEREASHDLVTIGLTMVRSAGFSAASSIGEVLERWPLDFSSKMLELSQRPEENKAVLIGMAMAFAKFHAQLSSSGLLNRSCSEALRMIVEGETHHLGSCWQLLAEEEGCKYQLEAGYDMARTEIRRGFK</sequence>
<dbReference type="STRING" id="1442368.A0A0D2GUL5"/>
<keyword evidence="1" id="KW-1133">Transmembrane helix</keyword>
<evidence type="ECO:0000256" key="1">
    <source>
        <dbReference type="SAM" id="Phobius"/>
    </source>
</evidence>
<reference evidence="2 3" key="1">
    <citation type="submission" date="2015-01" db="EMBL/GenBank/DDBJ databases">
        <title>The Genome Sequence of Fonsecaea pedrosoi CBS 271.37.</title>
        <authorList>
            <consortium name="The Broad Institute Genomics Platform"/>
            <person name="Cuomo C."/>
            <person name="de Hoog S."/>
            <person name="Gorbushina A."/>
            <person name="Stielow B."/>
            <person name="Teixiera M."/>
            <person name="Abouelleil A."/>
            <person name="Chapman S.B."/>
            <person name="Priest M."/>
            <person name="Young S.K."/>
            <person name="Wortman J."/>
            <person name="Nusbaum C."/>
            <person name="Birren B."/>
        </authorList>
    </citation>
    <scope>NUCLEOTIDE SEQUENCE [LARGE SCALE GENOMIC DNA]</scope>
    <source>
        <strain evidence="2 3">CBS 271.37</strain>
    </source>
</reference>
<dbReference type="Pfam" id="PF14518">
    <property type="entry name" value="Haem_oxygenas_2"/>
    <property type="match status" value="1"/>
</dbReference>
<keyword evidence="3" id="KW-1185">Reference proteome</keyword>
<feature type="transmembrane region" description="Helical" evidence="1">
    <location>
        <begin position="7"/>
        <end position="31"/>
    </location>
</feature>
<accession>A0A0D2GUL5</accession>
<dbReference type="AlphaFoldDB" id="A0A0D2GUL5"/>
<gene>
    <name evidence="2" type="ORF">Z517_10784</name>
</gene>
<name>A0A0D2GUL5_9EURO</name>
<dbReference type="GeneID" id="25310274"/>
<evidence type="ECO:0000313" key="2">
    <source>
        <dbReference type="EMBL" id="KIW76039.1"/>
    </source>
</evidence>
<dbReference type="Proteomes" id="UP000053029">
    <property type="component" value="Unassembled WGS sequence"/>
</dbReference>
<dbReference type="InterPro" id="IPR016084">
    <property type="entry name" value="Haem_Oase-like_multi-hlx"/>
</dbReference>
<protein>
    <submittedName>
        <fullName evidence="2">Uncharacterized protein</fullName>
    </submittedName>
</protein>
<evidence type="ECO:0000313" key="3">
    <source>
        <dbReference type="Proteomes" id="UP000053029"/>
    </source>
</evidence>
<proteinExistence type="predicted"/>
<keyword evidence="1" id="KW-0812">Transmembrane</keyword>
<dbReference type="EMBL" id="KN846975">
    <property type="protein sequence ID" value="KIW76039.1"/>
    <property type="molecule type" value="Genomic_DNA"/>
</dbReference>
<dbReference type="Gene3D" id="1.20.910.10">
    <property type="entry name" value="Heme oxygenase-like"/>
    <property type="match status" value="1"/>
</dbReference>
<dbReference type="VEuPathDB" id="FungiDB:Z517_10784"/>
<dbReference type="HOGENOM" id="CLU_003680_0_0_1"/>
<dbReference type="RefSeq" id="XP_013279847.1">
    <property type="nucleotide sequence ID" value="XM_013424393.1"/>
</dbReference>
<keyword evidence="1" id="KW-0472">Membrane</keyword>
<organism evidence="2 3">
    <name type="scientific">Fonsecaea pedrosoi CBS 271.37</name>
    <dbReference type="NCBI Taxonomy" id="1442368"/>
    <lineage>
        <taxon>Eukaryota</taxon>
        <taxon>Fungi</taxon>
        <taxon>Dikarya</taxon>
        <taxon>Ascomycota</taxon>
        <taxon>Pezizomycotina</taxon>
        <taxon>Eurotiomycetes</taxon>
        <taxon>Chaetothyriomycetidae</taxon>
        <taxon>Chaetothyriales</taxon>
        <taxon>Herpotrichiellaceae</taxon>
        <taxon>Fonsecaea</taxon>
    </lineage>
</organism>
<dbReference type="OrthoDB" id="10057598at2759"/>
<dbReference type="SMART" id="SM01236">
    <property type="entry name" value="Haem_oxygenase_2"/>
    <property type="match status" value="1"/>
</dbReference>